<dbReference type="AlphaFoldDB" id="A0A2I0AKB4"/>
<evidence type="ECO:0000313" key="3">
    <source>
        <dbReference type="Proteomes" id="UP000236161"/>
    </source>
</evidence>
<keyword evidence="3" id="KW-1185">Reference proteome</keyword>
<gene>
    <name evidence="2" type="ORF">AXF42_Ash014674</name>
</gene>
<dbReference type="Proteomes" id="UP000236161">
    <property type="component" value="Unassembled WGS sequence"/>
</dbReference>
<keyword evidence="1" id="KW-1133">Transmembrane helix</keyword>
<sequence length="93" mass="9937">MATDVKEMASLIETGACACEGDALDCAIRSPDDYAMPQALKVATISAFLLILFSSSGMFVGRPSRGWWESKGPPPPCKCQNVSDVVDILEVLL</sequence>
<organism evidence="2 3">
    <name type="scientific">Apostasia shenzhenica</name>
    <dbReference type="NCBI Taxonomy" id="1088818"/>
    <lineage>
        <taxon>Eukaryota</taxon>
        <taxon>Viridiplantae</taxon>
        <taxon>Streptophyta</taxon>
        <taxon>Embryophyta</taxon>
        <taxon>Tracheophyta</taxon>
        <taxon>Spermatophyta</taxon>
        <taxon>Magnoliopsida</taxon>
        <taxon>Liliopsida</taxon>
        <taxon>Asparagales</taxon>
        <taxon>Orchidaceae</taxon>
        <taxon>Apostasioideae</taxon>
        <taxon>Apostasia</taxon>
    </lineage>
</organism>
<dbReference type="EMBL" id="KZ451976">
    <property type="protein sequence ID" value="PKA56002.1"/>
    <property type="molecule type" value="Genomic_DNA"/>
</dbReference>
<evidence type="ECO:0000256" key="1">
    <source>
        <dbReference type="SAM" id="Phobius"/>
    </source>
</evidence>
<accession>A0A2I0AKB4</accession>
<protein>
    <submittedName>
        <fullName evidence="2">Uncharacterized protein</fullName>
    </submittedName>
</protein>
<keyword evidence="1" id="KW-0812">Transmembrane</keyword>
<keyword evidence="1" id="KW-0472">Membrane</keyword>
<reference evidence="2 3" key="1">
    <citation type="journal article" date="2017" name="Nature">
        <title>The Apostasia genome and the evolution of orchids.</title>
        <authorList>
            <person name="Zhang G.Q."/>
            <person name="Liu K.W."/>
            <person name="Li Z."/>
            <person name="Lohaus R."/>
            <person name="Hsiao Y.Y."/>
            <person name="Niu S.C."/>
            <person name="Wang J.Y."/>
            <person name="Lin Y.C."/>
            <person name="Xu Q."/>
            <person name="Chen L.J."/>
            <person name="Yoshida K."/>
            <person name="Fujiwara S."/>
            <person name="Wang Z.W."/>
            <person name="Zhang Y.Q."/>
            <person name="Mitsuda N."/>
            <person name="Wang M."/>
            <person name="Liu G.H."/>
            <person name="Pecoraro L."/>
            <person name="Huang H.X."/>
            <person name="Xiao X.J."/>
            <person name="Lin M."/>
            <person name="Wu X.Y."/>
            <person name="Wu W.L."/>
            <person name="Chen Y.Y."/>
            <person name="Chang S.B."/>
            <person name="Sakamoto S."/>
            <person name="Ohme-Takagi M."/>
            <person name="Yagi M."/>
            <person name="Zeng S.J."/>
            <person name="Shen C.Y."/>
            <person name="Yeh C.M."/>
            <person name="Luo Y.B."/>
            <person name="Tsai W.C."/>
            <person name="Van de Peer Y."/>
            <person name="Liu Z.J."/>
        </authorList>
    </citation>
    <scope>NUCLEOTIDE SEQUENCE [LARGE SCALE GENOMIC DNA]</scope>
    <source>
        <strain evidence="3">cv. Shenzhen</strain>
        <tissue evidence="2">Stem</tissue>
    </source>
</reference>
<feature type="transmembrane region" description="Helical" evidence="1">
    <location>
        <begin position="39"/>
        <end position="61"/>
    </location>
</feature>
<proteinExistence type="predicted"/>
<name>A0A2I0AKB4_9ASPA</name>
<evidence type="ECO:0000313" key="2">
    <source>
        <dbReference type="EMBL" id="PKA56002.1"/>
    </source>
</evidence>